<gene>
    <name evidence="6" type="ORF">PVAG01_03738</name>
</gene>
<keyword evidence="3" id="KW-0325">Glycoprotein</keyword>
<protein>
    <submittedName>
        <fullName evidence="6">GPI-anchored cell wall organization protein ecm33</fullName>
    </submittedName>
</protein>
<evidence type="ECO:0000256" key="1">
    <source>
        <dbReference type="ARBA" id="ARBA00004196"/>
    </source>
</evidence>
<sequence length="402" mass="40927">MFSQSLVLAAVAVGGVYAQSTASACSAATVTVNSAADATAIADCSTIKGDLLVGPNAVGVIDLSGPEAISGSLIVENAGLLVTLQSNTIGTIGDSFTLTNLTTLSTLSFGSLVGVGQIAWSALPALPQLTFPASVSKAKSVLITNTFLSTLDGINLDSVDTMDINNNNRLRTFSTQVSNITQMLNIDSNGRNLEVTFPNLEWAANMTFRNISSISFPSLAVINGSLGFYENYFESINAPNLTSITSGSLAIVANPSLANLSMPLLEAIGGGNLIANNSALDAISFPVLANVGGAIDFSGNFTTPELPALEDVKGGFNMQSTTSISCDGFQKEKDNGAIQGKYTCKTTEDATSDPDGTATGTSTGSSSSSSSTSSSNAAVQVGFNAQSAIGLSVVGGFLGMLL</sequence>
<reference evidence="6 7" key="1">
    <citation type="submission" date="2024-06" db="EMBL/GenBank/DDBJ databases">
        <title>Complete genome of Phlyctema vagabunda strain 19-DSS-EL-015.</title>
        <authorList>
            <person name="Fiorenzani C."/>
        </authorList>
    </citation>
    <scope>NUCLEOTIDE SEQUENCE [LARGE SCALE GENOMIC DNA]</scope>
    <source>
        <strain evidence="6 7">19-DSS-EL-015</strain>
    </source>
</reference>
<comment type="subcellular location">
    <subcellularLocation>
        <location evidence="1">Cell envelope</location>
    </subcellularLocation>
</comment>
<dbReference type="PANTHER" id="PTHR31018:SF3">
    <property type="entry name" value="RECEPTOR PROTEIN-TYROSINE KINASE"/>
    <property type="match status" value="1"/>
</dbReference>
<dbReference type="EMBL" id="JBFCZG010000003">
    <property type="protein sequence ID" value="KAL3424457.1"/>
    <property type="molecule type" value="Genomic_DNA"/>
</dbReference>
<dbReference type="SUPFAM" id="SSF52058">
    <property type="entry name" value="L domain-like"/>
    <property type="match status" value="2"/>
</dbReference>
<feature type="region of interest" description="Disordered" evidence="4">
    <location>
        <begin position="346"/>
        <end position="373"/>
    </location>
</feature>
<dbReference type="InterPro" id="IPR051648">
    <property type="entry name" value="CWI-Assembly_Regulator"/>
</dbReference>
<accession>A0ABR4PM96</accession>
<feature type="chain" id="PRO_5047129503" evidence="5">
    <location>
        <begin position="19"/>
        <end position="402"/>
    </location>
</feature>
<feature type="compositionally biased region" description="Low complexity" evidence="4">
    <location>
        <begin position="353"/>
        <end position="373"/>
    </location>
</feature>
<name>A0ABR4PM96_9HELO</name>
<evidence type="ECO:0000256" key="5">
    <source>
        <dbReference type="SAM" id="SignalP"/>
    </source>
</evidence>
<evidence type="ECO:0000313" key="6">
    <source>
        <dbReference type="EMBL" id="KAL3424457.1"/>
    </source>
</evidence>
<evidence type="ECO:0000256" key="4">
    <source>
        <dbReference type="SAM" id="MobiDB-lite"/>
    </source>
</evidence>
<proteinExistence type="predicted"/>
<evidence type="ECO:0000256" key="2">
    <source>
        <dbReference type="ARBA" id="ARBA00022729"/>
    </source>
</evidence>
<evidence type="ECO:0000313" key="7">
    <source>
        <dbReference type="Proteomes" id="UP001629113"/>
    </source>
</evidence>
<organism evidence="6 7">
    <name type="scientific">Phlyctema vagabunda</name>
    <dbReference type="NCBI Taxonomy" id="108571"/>
    <lineage>
        <taxon>Eukaryota</taxon>
        <taxon>Fungi</taxon>
        <taxon>Dikarya</taxon>
        <taxon>Ascomycota</taxon>
        <taxon>Pezizomycotina</taxon>
        <taxon>Leotiomycetes</taxon>
        <taxon>Helotiales</taxon>
        <taxon>Dermateaceae</taxon>
        <taxon>Phlyctema</taxon>
    </lineage>
</organism>
<feature type="signal peptide" evidence="5">
    <location>
        <begin position="1"/>
        <end position="18"/>
    </location>
</feature>
<comment type="caution">
    <text evidence="6">The sequence shown here is derived from an EMBL/GenBank/DDBJ whole genome shotgun (WGS) entry which is preliminary data.</text>
</comment>
<keyword evidence="7" id="KW-1185">Reference proteome</keyword>
<keyword evidence="2 5" id="KW-0732">Signal</keyword>
<dbReference type="PANTHER" id="PTHR31018">
    <property type="entry name" value="SPORULATION-SPECIFIC PROTEIN-RELATED"/>
    <property type="match status" value="1"/>
</dbReference>
<dbReference type="Proteomes" id="UP001629113">
    <property type="component" value="Unassembled WGS sequence"/>
</dbReference>
<evidence type="ECO:0000256" key="3">
    <source>
        <dbReference type="ARBA" id="ARBA00023180"/>
    </source>
</evidence>